<evidence type="ECO:0000313" key="4">
    <source>
        <dbReference type="Proteomes" id="UP000007575"/>
    </source>
</evidence>
<dbReference type="KEGG" id="dgo:DGo_CA0042"/>
<keyword evidence="2" id="KW-1133">Transmembrane helix</keyword>
<dbReference type="EMBL" id="CP002191">
    <property type="protein sequence ID" value="AFD23969.1"/>
    <property type="molecule type" value="Genomic_DNA"/>
</dbReference>
<dbReference type="Proteomes" id="UP000007575">
    <property type="component" value="Chromosome"/>
</dbReference>
<dbReference type="PATRIC" id="fig|745776.4.peg.44"/>
<keyword evidence="2" id="KW-0812">Transmembrane</keyword>
<feature type="transmembrane region" description="Helical" evidence="2">
    <location>
        <begin position="56"/>
        <end position="77"/>
    </location>
</feature>
<gene>
    <name evidence="3" type="ordered locus">DGo_CA0042</name>
</gene>
<evidence type="ECO:0000313" key="3">
    <source>
        <dbReference type="EMBL" id="AFD23969.1"/>
    </source>
</evidence>
<evidence type="ECO:0000256" key="1">
    <source>
        <dbReference type="SAM" id="MobiDB-lite"/>
    </source>
</evidence>
<keyword evidence="2" id="KW-0472">Membrane</keyword>
<dbReference type="STRING" id="745776.DGo_CA0042"/>
<dbReference type="HOGENOM" id="CLU_185098_0_0_0"/>
<sequence length="104" mass="11203">MPDPSPQRTQTMTHPDFDDLDRLLAQARQPTPDDEGAAGRFLSGHRARRARQRRQTWAGGLGALLASAAVVVGVTALRPSPTLPTSAAYDAYQSAAYGDAEARW</sequence>
<feature type="region of interest" description="Disordered" evidence="1">
    <location>
        <begin position="28"/>
        <end position="48"/>
    </location>
</feature>
<organism evidence="3 4">
    <name type="scientific">Deinococcus gobiensis (strain DSM 21396 / JCM 16679 / CGMCC 1.7299 / I-0)</name>
    <dbReference type="NCBI Taxonomy" id="745776"/>
    <lineage>
        <taxon>Bacteria</taxon>
        <taxon>Thermotogati</taxon>
        <taxon>Deinococcota</taxon>
        <taxon>Deinococci</taxon>
        <taxon>Deinococcales</taxon>
        <taxon>Deinococcaceae</taxon>
        <taxon>Deinococcus</taxon>
    </lineage>
</organism>
<dbReference type="AlphaFoldDB" id="H8GS74"/>
<name>H8GS74_DEIGI</name>
<keyword evidence="4" id="KW-1185">Reference proteome</keyword>
<evidence type="ECO:0000256" key="2">
    <source>
        <dbReference type="SAM" id="Phobius"/>
    </source>
</evidence>
<reference evidence="3 4" key="1">
    <citation type="journal article" date="2012" name="PLoS ONE">
        <title>Genome sequence and transcriptome analysis of the radioresistant bacterium Deinococcus gobiensis: insights into the extreme environmental adaptations.</title>
        <authorList>
            <person name="Yuan M."/>
            <person name="Chen M."/>
            <person name="Zhang W."/>
            <person name="Lu W."/>
            <person name="Wang J."/>
            <person name="Yang M."/>
            <person name="Zhao P."/>
            <person name="Tang R."/>
            <person name="Li X."/>
            <person name="Hao Y."/>
            <person name="Zhou Z."/>
            <person name="Zhan Y."/>
            <person name="Yu H."/>
            <person name="Teng C."/>
            <person name="Yan Y."/>
            <person name="Ping S."/>
            <person name="Wang Y."/>
            <person name="Lin M."/>
        </authorList>
    </citation>
    <scope>NUCLEOTIDE SEQUENCE [LARGE SCALE GENOMIC DNA]</scope>
    <source>
        <strain evidence="3 4">I-0</strain>
    </source>
</reference>
<accession>H8GS74</accession>
<proteinExistence type="predicted"/>
<protein>
    <submittedName>
        <fullName evidence="3">Uncharacterized protein</fullName>
    </submittedName>
</protein>